<dbReference type="KEGG" id="bpip:BPP43_10410"/>
<dbReference type="InterPro" id="IPR050487">
    <property type="entry name" value="FtsQ_DivIB"/>
</dbReference>
<evidence type="ECO:0000313" key="11">
    <source>
        <dbReference type="Proteomes" id="UP000010793"/>
    </source>
</evidence>
<keyword evidence="7" id="KW-0131">Cell cycle</keyword>
<keyword evidence="2" id="KW-1003">Cell membrane</keyword>
<dbReference type="GO" id="GO:0005886">
    <property type="term" value="C:plasma membrane"/>
    <property type="evidence" value="ECO:0007669"/>
    <property type="project" value="TreeGrafter"/>
</dbReference>
<dbReference type="PROSITE" id="PS51779">
    <property type="entry name" value="POTRA"/>
    <property type="match status" value="1"/>
</dbReference>
<keyword evidence="3 10" id="KW-0132">Cell division</keyword>
<keyword evidence="5 8" id="KW-1133">Transmembrane helix</keyword>
<dbReference type="AlphaFoldDB" id="A0A3B6VN23"/>
<evidence type="ECO:0000256" key="1">
    <source>
        <dbReference type="ARBA" id="ARBA00004370"/>
    </source>
</evidence>
<keyword evidence="4 8" id="KW-0812">Transmembrane</keyword>
<dbReference type="EMBL" id="CP002873">
    <property type="protein sequence ID" value="AGA67256.1"/>
    <property type="molecule type" value="Genomic_DNA"/>
</dbReference>
<evidence type="ECO:0000256" key="3">
    <source>
        <dbReference type="ARBA" id="ARBA00022618"/>
    </source>
</evidence>
<feature type="transmembrane region" description="Helical" evidence="8">
    <location>
        <begin position="31"/>
        <end position="48"/>
    </location>
</feature>
<dbReference type="PANTHER" id="PTHR37820">
    <property type="entry name" value="CELL DIVISION PROTEIN DIVIB"/>
    <property type="match status" value="1"/>
</dbReference>
<evidence type="ECO:0000256" key="5">
    <source>
        <dbReference type="ARBA" id="ARBA00022989"/>
    </source>
</evidence>
<evidence type="ECO:0000313" key="10">
    <source>
        <dbReference type="EMBL" id="AGA67256.1"/>
    </source>
</evidence>
<sequence length="256" mass="30034">MKNKTFNESKLRKKLQKNKLNQKQKKLIKKIVLYFLLIIFIVGIIFVFNKAKVLRVEIRGLKLIAPITIIEEANLSDYNNKSLFLIPKKEIKQRIEKNIRLQVESIKISFPDLLIVNIKERETLFLAESQNGIYEITDDGYIIRNSSIYNYDVPYITGLTITSTNEKIENDYTKYLRSVLYELKTNNYDIYNLISEINAFGKDLILYPRGYQVQVILDKYVTANKFVDLAAILKTVHDQATLTYRIDFRFNEAIIN</sequence>
<keyword evidence="6 8" id="KW-0472">Membrane</keyword>
<dbReference type="GeneID" id="56439495"/>
<dbReference type="InterPro" id="IPR013685">
    <property type="entry name" value="POTRA_FtsQ_type"/>
</dbReference>
<name>A0A3B6VN23_BRAPL</name>
<proteinExistence type="predicted"/>
<evidence type="ECO:0000256" key="6">
    <source>
        <dbReference type="ARBA" id="ARBA00023136"/>
    </source>
</evidence>
<dbReference type="GO" id="GO:0051301">
    <property type="term" value="P:cell division"/>
    <property type="evidence" value="ECO:0007669"/>
    <property type="project" value="UniProtKB-KW"/>
</dbReference>
<comment type="subcellular location">
    <subcellularLocation>
        <location evidence="1">Membrane</location>
    </subcellularLocation>
</comment>
<dbReference type="Pfam" id="PF08478">
    <property type="entry name" value="POTRA_1"/>
    <property type="match status" value="1"/>
</dbReference>
<organism evidence="10 11">
    <name type="scientific">Brachyspira pilosicoli P43/6/78</name>
    <dbReference type="NCBI Taxonomy" id="1042417"/>
    <lineage>
        <taxon>Bacteria</taxon>
        <taxon>Pseudomonadati</taxon>
        <taxon>Spirochaetota</taxon>
        <taxon>Spirochaetia</taxon>
        <taxon>Brachyspirales</taxon>
        <taxon>Brachyspiraceae</taxon>
        <taxon>Brachyspira</taxon>
    </lineage>
</organism>
<gene>
    <name evidence="10" type="ORF">BPP43_10410</name>
</gene>
<dbReference type="InterPro" id="IPR034746">
    <property type="entry name" value="POTRA"/>
</dbReference>
<evidence type="ECO:0000256" key="8">
    <source>
        <dbReference type="SAM" id="Phobius"/>
    </source>
</evidence>
<dbReference type="RefSeq" id="WP_013243884.1">
    <property type="nucleotide sequence ID" value="NC_019908.1"/>
</dbReference>
<dbReference type="PANTHER" id="PTHR37820:SF1">
    <property type="entry name" value="CELL DIVISION PROTEIN FTSQ"/>
    <property type="match status" value="1"/>
</dbReference>
<evidence type="ECO:0000256" key="4">
    <source>
        <dbReference type="ARBA" id="ARBA00022692"/>
    </source>
</evidence>
<accession>A0A3B6VN23</accession>
<protein>
    <submittedName>
        <fullName evidence="10">Cell division protein</fullName>
    </submittedName>
</protein>
<feature type="domain" description="POTRA" evidence="9">
    <location>
        <begin position="51"/>
        <end position="121"/>
    </location>
</feature>
<keyword evidence="11" id="KW-1185">Reference proteome</keyword>
<evidence type="ECO:0000259" key="9">
    <source>
        <dbReference type="PROSITE" id="PS51779"/>
    </source>
</evidence>
<evidence type="ECO:0000256" key="2">
    <source>
        <dbReference type="ARBA" id="ARBA00022475"/>
    </source>
</evidence>
<reference evidence="10 11" key="1">
    <citation type="journal article" date="2013" name="Genome Announc.">
        <title>Complete Genome Sequence of the Porcine Strain Brachyspira pilosicoli P43/6/78(T.).</title>
        <authorList>
            <person name="Lin C."/>
            <person name="den Bakker H.C."/>
            <person name="Suzuki H."/>
            <person name="Lefebure T."/>
            <person name="Ponnala L."/>
            <person name="Sun Q."/>
            <person name="Stanhope M.J."/>
            <person name="Wiedmann M."/>
            <person name="Duhamel G.E."/>
        </authorList>
    </citation>
    <scope>NUCLEOTIDE SEQUENCE [LARGE SCALE GENOMIC DNA]</scope>
    <source>
        <strain evidence="10 11">P43/6/78</strain>
    </source>
</reference>
<evidence type="ECO:0000256" key="7">
    <source>
        <dbReference type="ARBA" id="ARBA00023306"/>
    </source>
</evidence>
<dbReference type="Proteomes" id="UP000010793">
    <property type="component" value="Chromosome"/>
</dbReference>